<gene>
    <name evidence="14" type="ORF">PSNMU_V1.4_AUG-EV-PASAV3_0102380</name>
</gene>
<feature type="region of interest" description="Disordered" evidence="12">
    <location>
        <begin position="282"/>
        <end position="314"/>
    </location>
</feature>
<dbReference type="GO" id="GO:0005737">
    <property type="term" value="C:cytoplasm"/>
    <property type="evidence" value="ECO:0007669"/>
    <property type="project" value="TreeGrafter"/>
</dbReference>
<accession>A0A448ZMR0</accession>
<feature type="domain" description="Protein kinase" evidence="13">
    <location>
        <begin position="700"/>
        <end position="1265"/>
    </location>
</feature>
<feature type="region of interest" description="Disordered" evidence="12">
    <location>
        <begin position="997"/>
        <end position="1037"/>
    </location>
</feature>
<dbReference type="InterPro" id="IPR017441">
    <property type="entry name" value="Protein_kinase_ATP_BS"/>
</dbReference>
<dbReference type="OrthoDB" id="341578at2759"/>
<dbReference type="PROSITE" id="PS00107">
    <property type="entry name" value="PROTEIN_KINASE_ATP"/>
    <property type="match status" value="1"/>
</dbReference>
<dbReference type="InterPro" id="IPR050339">
    <property type="entry name" value="CC_SR_Kinase"/>
</dbReference>
<feature type="region of interest" description="Disordered" evidence="12">
    <location>
        <begin position="1134"/>
        <end position="1184"/>
    </location>
</feature>
<evidence type="ECO:0000256" key="5">
    <source>
        <dbReference type="ARBA" id="ARBA00022777"/>
    </source>
</evidence>
<feature type="compositionally biased region" description="Polar residues" evidence="12">
    <location>
        <begin position="1019"/>
        <end position="1032"/>
    </location>
</feature>
<proteinExistence type="inferred from homology"/>
<keyword evidence="2" id="KW-0723">Serine/threonine-protein kinase</keyword>
<dbReference type="GO" id="GO:0005634">
    <property type="term" value="C:nucleus"/>
    <property type="evidence" value="ECO:0007669"/>
    <property type="project" value="TreeGrafter"/>
</dbReference>
<evidence type="ECO:0000256" key="4">
    <source>
        <dbReference type="ARBA" id="ARBA00022741"/>
    </source>
</evidence>
<keyword evidence="7" id="KW-0652">Protein synthesis inhibitor</keyword>
<evidence type="ECO:0000313" key="15">
    <source>
        <dbReference type="Proteomes" id="UP000291116"/>
    </source>
</evidence>
<sequence>MPPSATPSSLSKSTQLGSGSDKTSETTLAFNSTEAEAEASQSLALLLLLLEINEGDETLSNLDDDEDALDIPISTETTDHIPMSLVNGNNLNGIDAKAKPSFLVICTVDGYIMVLNANDGSLVYAFSSGIPLAGPSEPLDEDIFADGTRGSPNNNNQDYERRIVPFPDGQLYDIGDGGMSVKPLGISVQDILANPAKTCWKSGKSTRNTEASHGKWDRDVGNDGYDDASYWDDNINNNELDHIEDKEECGIVTATKSISLFALDSFTGNLVWHQYPNGTTLKMDDHETAHGDNDHTNPNASSSGRKKKDQTQSTVLLQREDVVVQQISTDNGEPVWNVTWATLRGLEFGESDDQGGRPRSPRGHGSGDLLPPSEQGLLPTGEETTDGNGFGKDDCDSVFSTRLPDILFSEDGTSITAVESSRSNCPPPEIMWTREFPKTVASVFGLNGKSWEPLTVLDDVGAGPSGSWNGEKHLLPQSSNNYDDNNPTDLGKELAVIKQQPSHITSHEFVNNYRTDRLYHGRDFLFRNGIRFPFHTQRVAPTLQSFTPITGGRDDKDNRNSFVGSNYLQLPSPEGYSDDKTQQKELSVRLEWHIWLLAAIGVVSLMKSCYRRIYEQKEQEATDTNAVRLQAMPGMNEQKQQISVTQPTTSDSKKEERTATTKTSTTNGSPKVDDSTPHYGVGLIDGSIPLIQYTRYASEFEEIGALGKGGFGSVFQCRNPLDKRDYAIKKVLIRSDSKQPQSDFTNRLKRTLREVKSLASLDHSNIVRYYTAWLEREQLNGGNDSENPSDGTPGASDYYMMSYTRTSHVKGFGSGQFSESVGSPMWKSNNNFLNPFGSGGGLPPVFDHSFSTSSGQNHSISEVPEALDDYGFVFDRSNTEGEQCDETARNERTETQVISRPQSKSTTVPSSGGGLPPVFQNSATSSSCQSHNIPGVPDALDDYGFVFDRNSTEDEHSVTSATEESLKNQAVPELKSAIKNGTILPRNKSRMNNAISFQSLRSSRSSIEESTSEWSQESKNQSDATQEGNESNTIEEKVAEPTVSQKYILYIQMQFCSQKTLADFLSNEEARRGPSGSSIGGIDIPYALSLFLQTCQGVKHVHSKGLIHRDLKPNNIFIDDDGAVKVGDFGLSRASSDSNKGDGEADSSVVVGSTNNPSNADITAGVGTRSYASPEQMKGGSDYDSSTDIYSLGIILFELCYPMYTGMERNIVLSNLRNHILPNLWTETVAVDFPRLNSLVLSMISNKPKDRPTAQAVVEQIQSVLEGFTISSLDKRDYEGSILLRVEIMFCENGLHKTMNLLREAALPNLIDIVQYGLRSSTSKGQMKSIMEFAIVPRPQQPEDEPEDAPECSPASIGALMVKKLSEKTLSEKTPCDNPQVLLIRQVSATKYA</sequence>
<dbReference type="SMART" id="SM00220">
    <property type="entry name" value="S_TKc"/>
    <property type="match status" value="1"/>
</dbReference>
<dbReference type="GO" id="GO:0017148">
    <property type="term" value="P:negative regulation of translation"/>
    <property type="evidence" value="ECO:0007669"/>
    <property type="project" value="UniProtKB-KW"/>
</dbReference>
<dbReference type="InterPro" id="IPR011009">
    <property type="entry name" value="Kinase-like_dom_sf"/>
</dbReference>
<evidence type="ECO:0000256" key="2">
    <source>
        <dbReference type="ARBA" id="ARBA00022527"/>
    </source>
</evidence>
<keyword evidence="15" id="KW-1185">Reference proteome</keyword>
<feature type="compositionally biased region" description="Polar residues" evidence="12">
    <location>
        <begin position="895"/>
        <end position="910"/>
    </location>
</feature>
<keyword evidence="5" id="KW-0418">Kinase</keyword>
<dbReference type="PANTHER" id="PTHR11042">
    <property type="entry name" value="EUKARYOTIC TRANSLATION INITIATION FACTOR 2-ALPHA KINASE EIF2-ALPHA KINASE -RELATED"/>
    <property type="match status" value="1"/>
</dbReference>
<feature type="region of interest" description="Disordered" evidence="12">
    <location>
        <begin position="633"/>
        <end position="678"/>
    </location>
</feature>
<feature type="region of interest" description="Disordered" evidence="12">
    <location>
        <begin position="1"/>
        <end position="33"/>
    </location>
</feature>
<dbReference type="InterPro" id="IPR008271">
    <property type="entry name" value="Ser/Thr_kinase_AS"/>
</dbReference>
<dbReference type="PANTHER" id="PTHR11042:SF160">
    <property type="entry name" value="EUKARYOTIC TRANSLATION INITIATION FACTOR 2-ALPHA KINASE 1"/>
    <property type="match status" value="1"/>
</dbReference>
<feature type="compositionally biased region" description="Polar residues" evidence="12">
    <location>
        <begin position="637"/>
        <end position="650"/>
    </location>
</feature>
<keyword evidence="3" id="KW-0808">Transferase</keyword>
<protein>
    <recommendedName>
        <fullName evidence="1">non-specific serine/threonine protein kinase</fullName>
        <ecNumber evidence="1">2.7.11.1</ecNumber>
    </recommendedName>
</protein>
<evidence type="ECO:0000256" key="1">
    <source>
        <dbReference type="ARBA" id="ARBA00012513"/>
    </source>
</evidence>
<dbReference type="PROSITE" id="PS00108">
    <property type="entry name" value="PROTEIN_KINASE_ST"/>
    <property type="match status" value="1"/>
</dbReference>
<feature type="region of interest" description="Disordered" evidence="12">
    <location>
        <begin position="348"/>
        <end position="395"/>
    </location>
</feature>
<feature type="region of interest" description="Disordered" evidence="12">
    <location>
        <begin position="880"/>
        <end position="914"/>
    </location>
</feature>
<dbReference type="InterPro" id="IPR000719">
    <property type="entry name" value="Prot_kinase_dom"/>
</dbReference>
<evidence type="ECO:0000256" key="11">
    <source>
        <dbReference type="PROSITE-ProRule" id="PRU10141"/>
    </source>
</evidence>
<evidence type="ECO:0000256" key="9">
    <source>
        <dbReference type="ARBA" id="ARBA00048659"/>
    </source>
</evidence>
<dbReference type="EC" id="2.7.11.1" evidence="1"/>
<dbReference type="Pfam" id="PF00069">
    <property type="entry name" value="Pkinase"/>
    <property type="match status" value="2"/>
</dbReference>
<evidence type="ECO:0000256" key="3">
    <source>
        <dbReference type="ARBA" id="ARBA00022679"/>
    </source>
</evidence>
<name>A0A448ZMR0_9STRA</name>
<comment type="catalytic activity">
    <reaction evidence="10">
        <text>L-seryl-[protein] + ATP = O-phospho-L-seryl-[protein] + ADP + H(+)</text>
        <dbReference type="Rhea" id="RHEA:17989"/>
        <dbReference type="Rhea" id="RHEA-COMP:9863"/>
        <dbReference type="Rhea" id="RHEA-COMP:11604"/>
        <dbReference type="ChEBI" id="CHEBI:15378"/>
        <dbReference type="ChEBI" id="CHEBI:29999"/>
        <dbReference type="ChEBI" id="CHEBI:30616"/>
        <dbReference type="ChEBI" id="CHEBI:83421"/>
        <dbReference type="ChEBI" id="CHEBI:456216"/>
        <dbReference type="EC" id="2.7.11.1"/>
    </reaction>
    <physiologicalReaction direction="left-to-right" evidence="10">
        <dbReference type="Rhea" id="RHEA:17990"/>
    </physiologicalReaction>
</comment>
<dbReference type="PROSITE" id="PS50011">
    <property type="entry name" value="PROTEIN_KINASE_DOM"/>
    <property type="match status" value="1"/>
</dbReference>
<feature type="compositionally biased region" description="Polar residues" evidence="12">
    <location>
        <begin position="1150"/>
        <end position="1161"/>
    </location>
</feature>
<comment type="similarity">
    <text evidence="8">Belongs to the protein kinase superfamily. Ser/Thr protein kinase family. GCN2 subfamily.</text>
</comment>
<dbReference type="SUPFAM" id="SSF56112">
    <property type="entry name" value="Protein kinase-like (PK-like)"/>
    <property type="match status" value="1"/>
</dbReference>
<dbReference type="GO" id="GO:0004694">
    <property type="term" value="F:eukaryotic translation initiation factor 2alpha kinase activity"/>
    <property type="evidence" value="ECO:0007669"/>
    <property type="project" value="TreeGrafter"/>
</dbReference>
<feature type="binding site" evidence="11">
    <location>
        <position position="730"/>
    </location>
    <ligand>
        <name>ATP</name>
        <dbReference type="ChEBI" id="CHEBI:30616"/>
    </ligand>
</feature>
<dbReference type="EMBL" id="CAACVS010000532">
    <property type="protein sequence ID" value="VEU43327.1"/>
    <property type="molecule type" value="Genomic_DNA"/>
</dbReference>
<reference evidence="14 15" key="1">
    <citation type="submission" date="2019-01" db="EMBL/GenBank/DDBJ databases">
        <authorList>
            <person name="Ferrante I. M."/>
        </authorList>
    </citation>
    <scope>NUCLEOTIDE SEQUENCE [LARGE SCALE GENOMIC DNA]</scope>
    <source>
        <strain evidence="14 15">B856</strain>
    </source>
</reference>
<evidence type="ECO:0000259" key="13">
    <source>
        <dbReference type="PROSITE" id="PS50011"/>
    </source>
</evidence>
<evidence type="ECO:0000256" key="7">
    <source>
        <dbReference type="ARBA" id="ARBA00023193"/>
    </source>
</evidence>
<evidence type="ECO:0000313" key="14">
    <source>
        <dbReference type="EMBL" id="VEU43327.1"/>
    </source>
</evidence>
<keyword evidence="4 11" id="KW-0547">Nucleotide-binding</keyword>
<evidence type="ECO:0000256" key="6">
    <source>
        <dbReference type="ARBA" id="ARBA00022840"/>
    </source>
</evidence>
<keyword evidence="6 11" id="KW-0067">ATP-binding</keyword>
<evidence type="ECO:0000256" key="8">
    <source>
        <dbReference type="ARBA" id="ARBA00037982"/>
    </source>
</evidence>
<dbReference type="Gene3D" id="3.30.200.20">
    <property type="entry name" value="Phosphorylase Kinase, domain 1"/>
    <property type="match status" value="1"/>
</dbReference>
<organism evidence="14 15">
    <name type="scientific">Pseudo-nitzschia multistriata</name>
    <dbReference type="NCBI Taxonomy" id="183589"/>
    <lineage>
        <taxon>Eukaryota</taxon>
        <taxon>Sar</taxon>
        <taxon>Stramenopiles</taxon>
        <taxon>Ochrophyta</taxon>
        <taxon>Bacillariophyta</taxon>
        <taxon>Bacillariophyceae</taxon>
        <taxon>Bacillariophycidae</taxon>
        <taxon>Bacillariales</taxon>
        <taxon>Bacillariaceae</taxon>
        <taxon>Pseudo-nitzschia</taxon>
    </lineage>
</organism>
<dbReference type="GO" id="GO:0005524">
    <property type="term" value="F:ATP binding"/>
    <property type="evidence" value="ECO:0007669"/>
    <property type="project" value="UniProtKB-UniRule"/>
</dbReference>
<comment type="catalytic activity">
    <reaction evidence="9">
        <text>L-threonyl-[protein] + ATP = O-phospho-L-threonyl-[protein] + ADP + H(+)</text>
        <dbReference type="Rhea" id="RHEA:46608"/>
        <dbReference type="Rhea" id="RHEA-COMP:11060"/>
        <dbReference type="Rhea" id="RHEA-COMP:11605"/>
        <dbReference type="ChEBI" id="CHEBI:15378"/>
        <dbReference type="ChEBI" id="CHEBI:30013"/>
        <dbReference type="ChEBI" id="CHEBI:30616"/>
        <dbReference type="ChEBI" id="CHEBI:61977"/>
        <dbReference type="ChEBI" id="CHEBI:456216"/>
        <dbReference type="EC" id="2.7.11.1"/>
    </reaction>
    <physiologicalReaction direction="left-to-right" evidence="9">
        <dbReference type="Rhea" id="RHEA:46609"/>
    </physiologicalReaction>
</comment>
<dbReference type="Gene3D" id="1.10.510.10">
    <property type="entry name" value="Transferase(Phosphotransferase) domain 1"/>
    <property type="match status" value="1"/>
</dbReference>
<feature type="compositionally biased region" description="Basic and acidic residues" evidence="12">
    <location>
        <begin position="282"/>
        <end position="295"/>
    </location>
</feature>
<evidence type="ECO:0000256" key="10">
    <source>
        <dbReference type="ARBA" id="ARBA00048977"/>
    </source>
</evidence>
<evidence type="ECO:0000256" key="12">
    <source>
        <dbReference type="SAM" id="MobiDB-lite"/>
    </source>
</evidence>
<feature type="compositionally biased region" description="Low complexity" evidence="12">
    <location>
        <begin position="997"/>
        <end position="1018"/>
    </location>
</feature>
<dbReference type="Proteomes" id="UP000291116">
    <property type="component" value="Unassembled WGS sequence"/>
</dbReference>